<keyword evidence="1" id="KW-0812">Transmembrane</keyword>
<comment type="caution">
    <text evidence="2">The sequence shown here is derived from an EMBL/GenBank/DDBJ whole genome shotgun (WGS) entry which is preliminary data.</text>
</comment>
<keyword evidence="1" id="KW-0472">Membrane</keyword>
<dbReference type="AlphaFoldDB" id="A0A6C1TVD4"/>
<sequence>MNSVRVRRTLAKCLVVLVAGFVLNLISPVVIAQQRTIHPGESTVITYDGPAELVTTLSTEKGPKSGHVVINAVTTLDGTELADSYTVHASTALPVDGRAGLTHVFPYRPERITYPYSDPFAPETFDTPARLDYLGPGSVDGLDTYKYRANITAPGYEAQRTIDLQMRTGEVLDETWSVNQGPVEGLFRMSEQSRAQAREHAAGQVRVLRALQVLAWVTRFAAIAALAWAAVTVARR</sequence>
<proteinExistence type="predicted"/>
<organism evidence="2 3">
    <name type="scientific">Corynebacterium sanguinis</name>
    <dbReference type="NCBI Taxonomy" id="2594913"/>
    <lineage>
        <taxon>Bacteria</taxon>
        <taxon>Bacillati</taxon>
        <taxon>Actinomycetota</taxon>
        <taxon>Actinomycetes</taxon>
        <taxon>Mycobacteriales</taxon>
        <taxon>Corynebacteriaceae</taxon>
        <taxon>Corynebacterium</taxon>
    </lineage>
</organism>
<reference evidence="2 3" key="1">
    <citation type="submission" date="2018-12" db="EMBL/GenBank/DDBJ databases">
        <title>Corynebacterium sanguinis sp. nov., a clinically-associated and environmental corynebacterium.</title>
        <authorList>
            <person name="Gonzales-Siles L."/>
            <person name="Jaen-Luchoro D."/>
            <person name="Cardew S."/>
            <person name="Inganas E."/>
            <person name="Ohlen M."/>
            <person name="Jensie-Markopolous S."/>
            <person name="Pinyeiro-Iglesias B."/>
            <person name="Molin K."/>
            <person name="Skovbjerg S."/>
            <person name="Svensson-Stadler L."/>
            <person name="Funke G."/>
            <person name="Moore E.R.B."/>
        </authorList>
    </citation>
    <scope>NUCLEOTIDE SEQUENCE [LARGE SCALE GENOMIC DNA]</scope>
    <source>
        <strain evidence="2 3">58734</strain>
    </source>
</reference>
<gene>
    <name evidence="2" type="ORF">EKI59_09000</name>
</gene>
<evidence type="ECO:0000313" key="3">
    <source>
        <dbReference type="Proteomes" id="UP000336646"/>
    </source>
</evidence>
<keyword evidence="1" id="KW-1133">Transmembrane helix</keyword>
<accession>A0A6C1TVD4</accession>
<dbReference type="OrthoDB" id="4407243at2"/>
<name>A0A6C1TVD4_9CORY</name>
<dbReference type="Proteomes" id="UP000336646">
    <property type="component" value="Unassembled WGS sequence"/>
</dbReference>
<evidence type="ECO:0000256" key="1">
    <source>
        <dbReference type="SAM" id="Phobius"/>
    </source>
</evidence>
<dbReference type="RefSeq" id="WP_144689847.1">
    <property type="nucleotide sequence ID" value="NZ_JALXKN010000003.1"/>
</dbReference>
<dbReference type="EMBL" id="RXIR01000021">
    <property type="protein sequence ID" value="TVS27256.1"/>
    <property type="molecule type" value="Genomic_DNA"/>
</dbReference>
<feature type="transmembrane region" description="Helical" evidence="1">
    <location>
        <begin position="213"/>
        <end position="234"/>
    </location>
</feature>
<protein>
    <submittedName>
        <fullName evidence="2">DUF3068 domain-containing protein</fullName>
    </submittedName>
</protein>
<evidence type="ECO:0000313" key="2">
    <source>
        <dbReference type="EMBL" id="TVS27256.1"/>
    </source>
</evidence>